<dbReference type="PANTHER" id="PTHR36454">
    <property type="entry name" value="LMO2823 PROTEIN"/>
    <property type="match status" value="1"/>
</dbReference>
<dbReference type="Proteomes" id="UP000198619">
    <property type="component" value="Unassembled WGS sequence"/>
</dbReference>
<gene>
    <name evidence="1" type="ORF">SAMN04488528_103126</name>
</gene>
<dbReference type="AlphaFoldDB" id="A0A1I1A8G6"/>
<dbReference type="STRING" id="84698.SAMN04488528_103126"/>
<dbReference type="Pfam" id="PF06245">
    <property type="entry name" value="DUF1015"/>
    <property type="match status" value="1"/>
</dbReference>
<dbReference type="RefSeq" id="WP_090042554.1">
    <property type="nucleotide sequence ID" value="NZ_FOKI01000031.1"/>
</dbReference>
<protein>
    <submittedName>
        <fullName evidence="1">Uncharacterized conserved protein, DUF1015 family</fullName>
    </submittedName>
</protein>
<proteinExistence type="predicted"/>
<accession>A0A1I1A8G6</accession>
<name>A0A1I1A8G6_9CLOT</name>
<keyword evidence="2" id="KW-1185">Reference proteome</keyword>
<evidence type="ECO:0000313" key="1">
    <source>
        <dbReference type="EMBL" id="SFB34264.1"/>
    </source>
</evidence>
<dbReference type="EMBL" id="FOKI01000031">
    <property type="protein sequence ID" value="SFB34264.1"/>
    <property type="molecule type" value="Genomic_DNA"/>
</dbReference>
<dbReference type="PIRSF" id="PIRSF033563">
    <property type="entry name" value="UCP033563"/>
    <property type="match status" value="1"/>
</dbReference>
<dbReference type="PANTHER" id="PTHR36454:SF1">
    <property type="entry name" value="DUF1015 DOMAIN-CONTAINING PROTEIN"/>
    <property type="match status" value="1"/>
</dbReference>
<organism evidence="1 2">
    <name type="scientific">Clostridium frigidicarnis</name>
    <dbReference type="NCBI Taxonomy" id="84698"/>
    <lineage>
        <taxon>Bacteria</taxon>
        <taxon>Bacillati</taxon>
        <taxon>Bacillota</taxon>
        <taxon>Clostridia</taxon>
        <taxon>Eubacteriales</taxon>
        <taxon>Clostridiaceae</taxon>
        <taxon>Clostridium</taxon>
    </lineage>
</organism>
<dbReference type="InterPro" id="IPR008323">
    <property type="entry name" value="UCP033563"/>
</dbReference>
<reference evidence="1 2" key="1">
    <citation type="submission" date="2016-10" db="EMBL/GenBank/DDBJ databases">
        <authorList>
            <person name="de Groot N.N."/>
        </authorList>
    </citation>
    <scope>NUCLEOTIDE SEQUENCE [LARGE SCALE GENOMIC DNA]</scope>
    <source>
        <strain evidence="1 2">DSM 12271</strain>
    </source>
</reference>
<evidence type="ECO:0000313" key="2">
    <source>
        <dbReference type="Proteomes" id="UP000198619"/>
    </source>
</evidence>
<sequence>MAIVKPFKAIRPNETLASKVAALPYDVMNSEEARDMVKDNPYSFLHVDKAEVDLDSSIDIYDKKVYGKARENLDNMIKEGTFIQDEKPCLYVYRQIMDGRVQTGLVVCASIDDYMTDVIKKHEHTRAEKEQDRINHVDYCDANTGPIFLTYRDNEEISTSIKHWADNHKPVYDFTSDDGISHIVWVVDDEVTVNRLCFLFGEVDYLYIADGHHRAASAVKVGKKRREEKKDYDGKEEFNYFLSVIFADEDLYVMDYNRVVKDLNGNSTEEFFNKVKEKFNVEEHGIEGKQFSPCEKRTFGMFLDGKWYKLSAKDGIFDENDPVDRLDVSILQNNLLHPILGIEDPRKDKRIDFIGGIRGLNELERRCKEDMKIAFSMYATTIDDLMDIADAGRVMPPKSTWFEPKLRSGLFIHRLS</sequence>
<dbReference type="OrthoDB" id="9781616at2"/>